<dbReference type="Pfam" id="PF00026">
    <property type="entry name" value="Asp"/>
    <property type="match status" value="2"/>
</dbReference>
<dbReference type="InterPro" id="IPR001461">
    <property type="entry name" value="Aspartic_peptidase_A1"/>
</dbReference>
<dbReference type="PROSITE" id="PS00141">
    <property type="entry name" value="ASP_PROTEASE"/>
    <property type="match status" value="1"/>
</dbReference>
<feature type="transmembrane region" description="Helical" evidence="5">
    <location>
        <begin position="460"/>
        <end position="479"/>
    </location>
</feature>
<feature type="domain" description="Peptidase A1" evidence="7">
    <location>
        <begin position="62"/>
        <end position="395"/>
    </location>
</feature>
<keyword evidence="3" id="KW-0645">Protease</keyword>
<dbReference type="EMBL" id="JBAHYK010000009">
    <property type="protein sequence ID" value="KAL0581498.1"/>
    <property type="molecule type" value="Genomic_DNA"/>
</dbReference>
<evidence type="ECO:0000313" key="9">
    <source>
        <dbReference type="EMBL" id="KAL0581513.1"/>
    </source>
</evidence>
<gene>
    <name evidence="8" type="ORF">V5O48_000541</name>
    <name evidence="9" type="ORF">V5O48_000556</name>
</gene>
<dbReference type="PANTHER" id="PTHR47966">
    <property type="entry name" value="BETA-SITE APP-CLEAVING ENZYME, ISOFORM A-RELATED"/>
    <property type="match status" value="1"/>
</dbReference>
<dbReference type="PANTHER" id="PTHR47966:SF51">
    <property type="entry name" value="BETA-SITE APP-CLEAVING ENZYME, ISOFORM A-RELATED"/>
    <property type="match status" value="1"/>
</dbReference>
<dbReference type="InterPro" id="IPR034164">
    <property type="entry name" value="Pepsin-like_dom"/>
</dbReference>
<evidence type="ECO:0000313" key="8">
    <source>
        <dbReference type="EMBL" id="KAL0581498.1"/>
    </source>
</evidence>
<keyword evidence="5" id="KW-0812">Transmembrane</keyword>
<reference evidence="8 10" key="1">
    <citation type="submission" date="2024-02" db="EMBL/GenBank/DDBJ databases">
        <title>A draft genome for the cacao thread blight pathogen Marasmius crinis-equi.</title>
        <authorList>
            <person name="Cohen S.P."/>
            <person name="Baruah I.K."/>
            <person name="Amoako-Attah I."/>
            <person name="Bukari Y."/>
            <person name="Meinhardt L.W."/>
            <person name="Bailey B.A."/>
        </authorList>
    </citation>
    <scope>NUCLEOTIDE SEQUENCE [LARGE SCALE GENOMIC DNA]</scope>
    <source>
        <strain evidence="8 10">GH-76</strain>
    </source>
</reference>
<keyword evidence="5" id="KW-0472">Membrane</keyword>
<feature type="compositionally biased region" description="Polar residues" evidence="4">
    <location>
        <begin position="428"/>
        <end position="440"/>
    </location>
</feature>
<keyword evidence="3" id="KW-0378">Hydrolase</keyword>
<evidence type="ECO:0000259" key="7">
    <source>
        <dbReference type="PROSITE" id="PS51767"/>
    </source>
</evidence>
<dbReference type="PRINTS" id="PR00792">
    <property type="entry name" value="PEPSIN"/>
</dbReference>
<evidence type="ECO:0000256" key="5">
    <source>
        <dbReference type="SAM" id="Phobius"/>
    </source>
</evidence>
<keyword evidence="10" id="KW-1185">Reference proteome</keyword>
<dbReference type="PROSITE" id="PS51767">
    <property type="entry name" value="PEPTIDASE_A1"/>
    <property type="match status" value="1"/>
</dbReference>
<dbReference type="InterPro" id="IPR021109">
    <property type="entry name" value="Peptidase_aspartic_dom_sf"/>
</dbReference>
<sequence>MTPFHLILSSVLLILPALTVAEIIPLVGRSPIYSTHLRSRSLEGRAFGNGSVAVFNQGNLQYSCNITIGGREYNVIVDTGSNDLWVMGAPPVTDSTRISASLAYSRGVVSGGITTADVALDNFKVSKQAFLLADQSKDLGITAGNGILGIGPSNSSDILSKLKNSSMDGLPVMDRIFKQNPNTPNYMTLLLSRSQDDTVSRAPLLDNHPGLLTIGETVPQYKDILNMPKLNVPIDPMGQQHWQTLLDSNGIIGPDGKPIQTRTGVSEPRDGKEDQLHVVFDSGFSIPQLPRPIHDAIYGRIPGAKYIDSERLYSIPCEYELNVTFLLGGKEYPIAPLDLSINATLDDGTRGCFSHFQRAPDNIKDFGSIDGILGMAFLRNTYMLINFGNFVGGSGANAPAPYIQLLSTVDKSAAHRDFVNARLGGVDTTGSQTPLSGSETGNNGNKSDDKNDKNGVGRGIAFGSIGWFMAFVVFGIVVGI</sequence>
<dbReference type="InterPro" id="IPR033121">
    <property type="entry name" value="PEPTIDASE_A1"/>
</dbReference>
<dbReference type="Proteomes" id="UP001465976">
    <property type="component" value="Unassembled WGS sequence"/>
</dbReference>
<organism evidence="8 10">
    <name type="scientific">Marasmius crinis-equi</name>
    <dbReference type="NCBI Taxonomy" id="585013"/>
    <lineage>
        <taxon>Eukaryota</taxon>
        <taxon>Fungi</taxon>
        <taxon>Dikarya</taxon>
        <taxon>Basidiomycota</taxon>
        <taxon>Agaricomycotina</taxon>
        <taxon>Agaricomycetes</taxon>
        <taxon>Agaricomycetidae</taxon>
        <taxon>Agaricales</taxon>
        <taxon>Marasmiineae</taxon>
        <taxon>Marasmiaceae</taxon>
        <taxon>Marasmius</taxon>
    </lineage>
</organism>
<dbReference type="InterPro" id="IPR001969">
    <property type="entry name" value="Aspartic_peptidase_AS"/>
</dbReference>
<evidence type="ECO:0000256" key="1">
    <source>
        <dbReference type="ARBA" id="ARBA00007447"/>
    </source>
</evidence>
<feature type="chain" id="PRO_5045031721" description="Peptidase A1 domain-containing protein" evidence="6">
    <location>
        <begin position="22"/>
        <end position="480"/>
    </location>
</feature>
<evidence type="ECO:0000256" key="3">
    <source>
        <dbReference type="RuleBase" id="RU000454"/>
    </source>
</evidence>
<name>A0ABR3G125_9AGAR</name>
<dbReference type="Gene3D" id="2.40.70.10">
    <property type="entry name" value="Acid Proteases"/>
    <property type="match status" value="2"/>
</dbReference>
<evidence type="ECO:0000313" key="10">
    <source>
        <dbReference type="Proteomes" id="UP001465976"/>
    </source>
</evidence>
<feature type="signal peptide" evidence="6">
    <location>
        <begin position="1"/>
        <end position="21"/>
    </location>
</feature>
<evidence type="ECO:0000256" key="2">
    <source>
        <dbReference type="ARBA" id="ARBA00022750"/>
    </source>
</evidence>
<feature type="region of interest" description="Disordered" evidence="4">
    <location>
        <begin position="425"/>
        <end position="453"/>
    </location>
</feature>
<accession>A0ABR3G125</accession>
<protein>
    <recommendedName>
        <fullName evidence="7">Peptidase A1 domain-containing protein</fullName>
    </recommendedName>
</protein>
<keyword evidence="6" id="KW-0732">Signal</keyword>
<keyword evidence="5" id="KW-1133">Transmembrane helix</keyword>
<proteinExistence type="inferred from homology"/>
<comment type="similarity">
    <text evidence="1 3">Belongs to the peptidase A1 family.</text>
</comment>
<dbReference type="SUPFAM" id="SSF50630">
    <property type="entry name" value="Acid proteases"/>
    <property type="match status" value="1"/>
</dbReference>
<evidence type="ECO:0000256" key="6">
    <source>
        <dbReference type="SAM" id="SignalP"/>
    </source>
</evidence>
<dbReference type="CDD" id="cd05471">
    <property type="entry name" value="pepsin_like"/>
    <property type="match status" value="1"/>
</dbReference>
<dbReference type="EMBL" id="JBAHYK010000009">
    <property type="protein sequence ID" value="KAL0581513.1"/>
    <property type="molecule type" value="Genomic_DNA"/>
</dbReference>
<evidence type="ECO:0000256" key="4">
    <source>
        <dbReference type="SAM" id="MobiDB-lite"/>
    </source>
</evidence>
<keyword evidence="2 3" id="KW-0064">Aspartyl protease</keyword>
<comment type="caution">
    <text evidence="8">The sequence shown here is derived from an EMBL/GenBank/DDBJ whole genome shotgun (WGS) entry which is preliminary data.</text>
</comment>